<evidence type="ECO:0000256" key="1">
    <source>
        <dbReference type="SAM" id="Phobius"/>
    </source>
</evidence>
<evidence type="ECO:0000313" key="3">
    <source>
        <dbReference type="Proteomes" id="UP000641429"/>
    </source>
</evidence>
<proteinExistence type="predicted"/>
<sequence>MRHIRLKTFIRNQAIGILKDSSEDTETRKWTDLLTLKLFYTLIFTAVVERVYVKCAGATLSAVAEPATVDRAEQFTLSLLIHYPKYLLWSVMAAICVLIAVNLLVSGWLHLATYLCCKLNRADSPAGKDTQAVEVPND</sequence>
<organism evidence="2 3">
    <name type="scientific">Enterobacter asburiae</name>
    <dbReference type="NCBI Taxonomy" id="61645"/>
    <lineage>
        <taxon>Bacteria</taxon>
        <taxon>Pseudomonadati</taxon>
        <taxon>Pseudomonadota</taxon>
        <taxon>Gammaproteobacteria</taxon>
        <taxon>Enterobacterales</taxon>
        <taxon>Enterobacteriaceae</taxon>
        <taxon>Enterobacter</taxon>
        <taxon>Enterobacter cloacae complex</taxon>
    </lineage>
</organism>
<keyword evidence="1" id="KW-0472">Membrane</keyword>
<protein>
    <submittedName>
        <fullName evidence="2">Uncharacterized protein</fullName>
    </submittedName>
</protein>
<dbReference type="AlphaFoldDB" id="A0A8I0R355"/>
<accession>A0A8I0R355</accession>
<keyword evidence="1" id="KW-1133">Transmembrane helix</keyword>
<comment type="caution">
    <text evidence="2">The sequence shown here is derived from an EMBL/GenBank/DDBJ whole genome shotgun (WGS) entry which is preliminary data.</text>
</comment>
<dbReference type="Proteomes" id="UP000641429">
    <property type="component" value="Unassembled WGS sequence"/>
</dbReference>
<name>A0A8I0R355_ENTAS</name>
<dbReference type="EMBL" id="JAELXN010000062">
    <property type="protein sequence ID" value="MBJ6597371.1"/>
    <property type="molecule type" value="Genomic_DNA"/>
</dbReference>
<gene>
    <name evidence="2" type="ORF">JGT27_16900</name>
</gene>
<evidence type="ECO:0000313" key="2">
    <source>
        <dbReference type="EMBL" id="MBJ6597371.1"/>
    </source>
</evidence>
<feature type="transmembrane region" description="Helical" evidence="1">
    <location>
        <begin position="86"/>
        <end position="111"/>
    </location>
</feature>
<keyword evidence="1" id="KW-0812">Transmembrane</keyword>
<dbReference type="RefSeq" id="WP_045620800.1">
    <property type="nucleotide sequence ID" value="NZ_CP056712.1"/>
</dbReference>
<reference evidence="2" key="1">
    <citation type="submission" date="2020-12" db="EMBL/GenBank/DDBJ databases">
        <title>Molecular epidemiology of VIM- metallo-b-lactamase-producing Enterobacter cloacae complex isolated in France between 2015 and 2018.</title>
        <authorList>
            <person name="Emeraud C."/>
            <person name="Petit C."/>
            <person name="Bonnin R."/>
            <person name="Naas T."/>
            <person name="Dortet L."/>
        </authorList>
    </citation>
    <scope>NUCLEOTIDE SEQUENCE</scope>
    <source>
        <strain evidence="2">170C2</strain>
    </source>
</reference>